<keyword evidence="3" id="KW-1185">Reference proteome</keyword>
<evidence type="ECO:0000313" key="2">
    <source>
        <dbReference type="EMBL" id="GAX27727.1"/>
    </source>
</evidence>
<feature type="compositionally biased region" description="Polar residues" evidence="1">
    <location>
        <begin position="207"/>
        <end position="220"/>
    </location>
</feature>
<evidence type="ECO:0000313" key="3">
    <source>
        <dbReference type="Proteomes" id="UP000198406"/>
    </source>
</evidence>
<comment type="caution">
    <text evidence="2">The sequence shown here is derived from an EMBL/GenBank/DDBJ whole genome shotgun (WGS) entry which is preliminary data.</text>
</comment>
<dbReference type="Proteomes" id="UP000198406">
    <property type="component" value="Unassembled WGS sequence"/>
</dbReference>
<name>A0A1Z5KNI9_FISSO</name>
<protein>
    <submittedName>
        <fullName evidence="2">Uncharacterized protein</fullName>
    </submittedName>
</protein>
<dbReference type="OrthoDB" id="49325at2759"/>
<feature type="region of interest" description="Disordered" evidence="1">
    <location>
        <begin position="73"/>
        <end position="102"/>
    </location>
</feature>
<dbReference type="InParanoid" id="A0A1Z5KNI9"/>
<proteinExistence type="predicted"/>
<feature type="region of interest" description="Disordered" evidence="1">
    <location>
        <begin position="139"/>
        <end position="167"/>
    </location>
</feature>
<gene>
    <name evidence="2" type="ORF">FisN_13Hh175</name>
</gene>
<feature type="compositionally biased region" description="Basic and acidic residues" evidence="1">
    <location>
        <begin position="234"/>
        <end position="243"/>
    </location>
</feature>
<organism evidence="2 3">
    <name type="scientific">Fistulifera solaris</name>
    <name type="common">Oleaginous diatom</name>
    <dbReference type="NCBI Taxonomy" id="1519565"/>
    <lineage>
        <taxon>Eukaryota</taxon>
        <taxon>Sar</taxon>
        <taxon>Stramenopiles</taxon>
        <taxon>Ochrophyta</taxon>
        <taxon>Bacillariophyta</taxon>
        <taxon>Bacillariophyceae</taxon>
        <taxon>Bacillariophycidae</taxon>
        <taxon>Naviculales</taxon>
        <taxon>Naviculaceae</taxon>
        <taxon>Fistulifera</taxon>
    </lineage>
</organism>
<dbReference type="AlphaFoldDB" id="A0A1Z5KNI9"/>
<feature type="compositionally biased region" description="Basic and acidic residues" evidence="1">
    <location>
        <begin position="279"/>
        <end position="292"/>
    </location>
</feature>
<reference evidence="2 3" key="1">
    <citation type="journal article" date="2015" name="Plant Cell">
        <title>Oil accumulation by the oleaginous diatom Fistulifera solaris as revealed by the genome and transcriptome.</title>
        <authorList>
            <person name="Tanaka T."/>
            <person name="Maeda Y."/>
            <person name="Veluchamy A."/>
            <person name="Tanaka M."/>
            <person name="Abida H."/>
            <person name="Marechal E."/>
            <person name="Bowler C."/>
            <person name="Muto M."/>
            <person name="Sunaga Y."/>
            <person name="Tanaka M."/>
            <person name="Yoshino T."/>
            <person name="Taniguchi T."/>
            <person name="Fukuda Y."/>
            <person name="Nemoto M."/>
            <person name="Matsumoto M."/>
            <person name="Wong P.S."/>
            <person name="Aburatani S."/>
            <person name="Fujibuchi W."/>
        </authorList>
    </citation>
    <scope>NUCLEOTIDE SEQUENCE [LARGE SCALE GENOMIC DNA]</scope>
    <source>
        <strain evidence="2 3">JPCC DA0580</strain>
    </source>
</reference>
<accession>A0A1Z5KNI9</accession>
<feature type="region of interest" description="Disordered" evidence="1">
    <location>
        <begin position="318"/>
        <end position="345"/>
    </location>
</feature>
<sequence>MTNPLTFEQLRDVRDQLRQPLSGRSVLVPLGTKALVPGFLQPEKSEEEEMVTFVPAKSSGATEAVIISRTEALARLQDEMDQNSNRKKAPPPKASKPTSHHSNILPYFEIREEIDASGNELKAEAVNVSQHLEYLRQHPEVVQEETLPPAMTASSTEEPVEEIPVSSLKALSDGEYDALAARLEELARLEEDETRPPASKVMKKSNQKSGWNKGFLNTSSKTKKKPVVAPSNKLNKERRKESSETPVQSTDTNKDRRTAPVAAKPISKSVFSGVIQEHGTQDKVEESQNKVETSARVRFGDDANEIREIPRIGEISVASLTRNPSRPIVGAGNRKPEPQVQQPAPVKRLSRFAMERQQLHHQQ</sequence>
<dbReference type="EMBL" id="BDSP01000259">
    <property type="protein sequence ID" value="GAX27727.1"/>
    <property type="molecule type" value="Genomic_DNA"/>
</dbReference>
<evidence type="ECO:0000256" key="1">
    <source>
        <dbReference type="SAM" id="MobiDB-lite"/>
    </source>
</evidence>
<feature type="region of interest" description="Disordered" evidence="1">
    <location>
        <begin position="188"/>
        <end position="292"/>
    </location>
</feature>